<keyword evidence="1" id="KW-0732">Signal</keyword>
<dbReference type="EMBL" id="VFON01000001">
    <property type="protein sequence ID" value="TQL43692.1"/>
    <property type="molecule type" value="Genomic_DNA"/>
</dbReference>
<evidence type="ECO:0000313" key="3">
    <source>
        <dbReference type="Proteomes" id="UP000319094"/>
    </source>
</evidence>
<sequence length="111" mass="11443">MIKFKKSALALAAVGGLALSLITSSPALANSNSKPCTPATASVHGFSAYSEVSTYSSFAACGQMQVSATYGTKCGLRSAWTYGTGIVTQAQTKTCTGWHKAATSVTFNTYV</sequence>
<feature type="signal peptide" evidence="1">
    <location>
        <begin position="1"/>
        <end position="29"/>
    </location>
</feature>
<protein>
    <submittedName>
        <fullName evidence="2">Uncharacterized protein</fullName>
    </submittedName>
</protein>
<dbReference type="AlphaFoldDB" id="A0A542Y6H0"/>
<comment type="caution">
    <text evidence="2">The sequence shown here is derived from an EMBL/GenBank/DDBJ whole genome shotgun (WGS) entry which is preliminary data.</text>
</comment>
<dbReference type="Proteomes" id="UP000319094">
    <property type="component" value="Unassembled WGS sequence"/>
</dbReference>
<reference evidence="2 3" key="1">
    <citation type="submission" date="2019-06" db="EMBL/GenBank/DDBJ databases">
        <title>Sequencing the genomes of 1000 actinobacteria strains.</title>
        <authorList>
            <person name="Klenk H.-P."/>
        </authorList>
    </citation>
    <scope>NUCLEOTIDE SEQUENCE [LARGE SCALE GENOMIC DNA]</scope>
    <source>
        <strain evidence="2 3">DSM 8803</strain>
    </source>
</reference>
<feature type="chain" id="PRO_5022085142" evidence="1">
    <location>
        <begin position="30"/>
        <end position="111"/>
    </location>
</feature>
<name>A0A542Y6H0_9MICO</name>
<evidence type="ECO:0000256" key="1">
    <source>
        <dbReference type="SAM" id="SignalP"/>
    </source>
</evidence>
<keyword evidence="3" id="KW-1185">Reference proteome</keyword>
<organism evidence="2 3">
    <name type="scientific">Leucobacter komagatae</name>
    <dbReference type="NCBI Taxonomy" id="55969"/>
    <lineage>
        <taxon>Bacteria</taxon>
        <taxon>Bacillati</taxon>
        <taxon>Actinomycetota</taxon>
        <taxon>Actinomycetes</taxon>
        <taxon>Micrococcales</taxon>
        <taxon>Microbacteriaceae</taxon>
        <taxon>Leucobacter</taxon>
    </lineage>
</organism>
<gene>
    <name evidence="2" type="ORF">FB468_1722</name>
</gene>
<evidence type="ECO:0000313" key="2">
    <source>
        <dbReference type="EMBL" id="TQL43692.1"/>
    </source>
</evidence>
<accession>A0A542Y6H0</accession>
<proteinExistence type="predicted"/>